<sequence>MSRSVLLKTVLLLLSIYMLLVSPIITALRGDARHLPVNTTEHKHHISPAYIHANSWGLISNYHFTTPPVKLTLKDLAVILCCAGFLLFTTSKHFTTFNKWLYRHLKVPNSDNLYLRIRTLLI</sequence>
<gene>
    <name evidence="1" type="ORF">PQO05_18040</name>
</gene>
<accession>A0ABY7T4F3</accession>
<name>A0ABY7T4F3_9SPHI</name>
<proteinExistence type="predicted"/>
<dbReference type="RefSeq" id="WP_273628831.1">
    <property type="nucleotide sequence ID" value="NZ_CP117167.1"/>
</dbReference>
<evidence type="ECO:0000313" key="1">
    <source>
        <dbReference type="EMBL" id="WCT10641.1"/>
    </source>
</evidence>
<dbReference type="EMBL" id="CP117167">
    <property type="protein sequence ID" value="WCT10641.1"/>
    <property type="molecule type" value="Genomic_DNA"/>
</dbReference>
<protein>
    <submittedName>
        <fullName evidence="1">Uncharacterized protein</fullName>
    </submittedName>
</protein>
<dbReference type="Proteomes" id="UP001216139">
    <property type="component" value="Chromosome"/>
</dbReference>
<evidence type="ECO:0000313" key="2">
    <source>
        <dbReference type="Proteomes" id="UP001216139"/>
    </source>
</evidence>
<organism evidence="1 2">
    <name type="scientific">Mucilaginibacter jinjuensis</name>
    <dbReference type="NCBI Taxonomy" id="1176721"/>
    <lineage>
        <taxon>Bacteria</taxon>
        <taxon>Pseudomonadati</taxon>
        <taxon>Bacteroidota</taxon>
        <taxon>Sphingobacteriia</taxon>
        <taxon>Sphingobacteriales</taxon>
        <taxon>Sphingobacteriaceae</taxon>
        <taxon>Mucilaginibacter</taxon>
    </lineage>
</organism>
<keyword evidence="2" id="KW-1185">Reference proteome</keyword>
<reference evidence="1 2" key="1">
    <citation type="submission" date="2023-02" db="EMBL/GenBank/DDBJ databases">
        <title>Genome sequence of Mucilaginibacter jinjuensis strain KACC 16571.</title>
        <authorList>
            <person name="Kim S."/>
            <person name="Heo J."/>
            <person name="Kwon S.-W."/>
        </authorList>
    </citation>
    <scope>NUCLEOTIDE SEQUENCE [LARGE SCALE GENOMIC DNA]</scope>
    <source>
        <strain evidence="1 2">KACC 16571</strain>
    </source>
</reference>